<keyword evidence="1" id="KW-1133">Transmembrane helix</keyword>
<name>A0AAV7M6X8_PLEWA</name>
<keyword evidence="1" id="KW-0472">Membrane</keyword>
<dbReference type="AlphaFoldDB" id="A0AAV7M6X8"/>
<protein>
    <submittedName>
        <fullName evidence="2">Uncharacterized protein</fullName>
    </submittedName>
</protein>
<sequence length="365" mass="39611">MSASSTSFASTITTATFTTPLSLMIVTWSLLSLKTITSVSLKYGSSLPTQAIKISKKFSSSTKRGGASSRSSTTGDQERSDYAEGECLFIHLSARLIDWKQTLVLGRVAGAESEDPRADYRVTGGKLDIEKAEPGATWRFIERGGTRSRSSTTGDQERSDYAEGECLFIHLSAPLNRLEANAGSGTCSRAESEDPGADYRVTGGKRDIEKAEPGATWRFIERGGARSRSSTTADQERSDYAEGECLFIHHSAPLNRLEANAGSGTCSRCRVGGADYRVTGGKRDIEKAELGATVFPCGWKAIGIQKLRKQSKTMAEKIKTLCNDRKMRAEMVFTTAMADKSNSSKVTQGLVGMDTYSLFKDLDNF</sequence>
<organism evidence="2 3">
    <name type="scientific">Pleurodeles waltl</name>
    <name type="common">Iberian ribbed newt</name>
    <dbReference type="NCBI Taxonomy" id="8319"/>
    <lineage>
        <taxon>Eukaryota</taxon>
        <taxon>Metazoa</taxon>
        <taxon>Chordata</taxon>
        <taxon>Craniata</taxon>
        <taxon>Vertebrata</taxon>
        <taxon>Euteleostomi</taxon>
        <taxon>Amphibia</taxon>
        <taxon>Batrachia</taxon>
        <taxon>Caudata</taxon>
        <taxon>Salamandroidea</taxon>
        <taxon>Salamandridae</taxon>
        <taxon>Pleurodelinae</taxon>
        <taxon>Pleurodeles</taxon>
    </lineage>
</organism>
<comment type="caution">
    <text evidence="2">The sequence shown here is derived from an EMBL/GenBank/DDBJ whole genome shotgun (WGS) entry which is preliminary data.</text>
</comment>
<evidence type="ECO:0000313" key="3">
    <source>
        <dbReference type="Proteomes" id="UP001066276"/>
    </source>
</evidence>
<dbReference type="EMBL" id="JANPWB010000014">
    <property type="protein sequence ID" value="KAJ1099262.1"/>
    <property type="molecule type" value="Genomic_DNA"/>
</dbReference>
<evidence type="ECO:0000313" key="2">
    <source>
        <dbReference type="EMBL" id="KAJ1099262.1"/>
    </source>
</evidence>
<gene>
    <name evidence="2" type="ORF">NDU88_004365</name>
</gene>
<keyword evidence="1" id="KW-0812">Transmembrane</keyword>
<evidence type="ECO:0000256" key="1">
    <source>
        <dbReference type="SAM" id="Phobius"/>
    </source>
</evidence>
<accession>A0AAV7M6X8</accession>
<keyword evidence="3" id="KW-1185">Reference proteome</keyword>
<feature type="transmembrane region" description="Helical" evidence="1">
    <location>
        <begin position="12"/>
        <end position="33"/>
    </location>
</feature>
<proteinExistence type="predicted"/>
<dbReference type="Proteomes" id="UP001066276">
    <property type="component" value="Chromosome 10"/>
</dbReference>
<reference evidence="2" key="1">
    <citation type="journal article" date="2022" name="bioRxiv">
        <title>Sequencing and chromosome-scale assembly of the giantPleurodeles waltlgenome.</title>
        <authorList>
            <person name="Brown T."/>
            <person name="Elewa A."/>
            <person name="Iarovenko S."/>
            <person name="Subramanian E."/>
            <person name="Araus A.J."/>
            <person name="Petzold A."/>
            <person name="Susuki M."/>
            <person name="Suzuki K.-i.T."/>
            <person name="Hayashi T."/>
            <person name="Toyoda A."/>
            <person name="Oliveira C."/>
            <person name="Osipova E."/>
            <person name="Leigh N.D."/>
            <person name="Simon A."/>
            <person name="Yun M.H."/>
        </authorList>
    </citation>
    <scope>NUCLEOTIDE SEQUENCE</scope>
    <source>
        <strain evidence="2">20211129_DDA</strain>
        <tissue evidence="2">Liver</tissue>
    </source>
</reference>